<dbReference type="RefSeq" id="WP_251222698.1">
    <property type="nucleotide sequence ID" value="NZ_JAMBOL010000004.1"/>
</dbReference>
<keyword evidence="8" id="KW-1185">Reference proteome</keyword>
<dbReference type="SUPFAM" id="SSF109635">
    <property type="entry name" value="DnaK suppressor protein DksA, alpha-hairpin domain"/>
    <property type="match status" value="1"/>
</dbReference>
<feature type="region of interest" description="Disordered" evidence="5">
    <location>
        <begin position="121"/>
        <end position="158"/>
    </location>
</feature>
<gene>
    <name evidence="7" type="ORF">M3202_07340</name>
</gene>
<evidence type="ECO:0000256" key="3">
    <source>
        <dbReference type="ARBA" id="ARBA00022833"/>
    </source>
</evidence>
<dbReference type="Proteomes" id="UP001139179">
    <property type="component" value="Unassembled WGS sequence"/>
</dbReference>
<dbReference type="Gene3D" id="1.20.120.910">
    <property type="entry name" value="DksA, coiled-coil domain"/>
    <property type="match status" value="1"/>
</dbReference>
<dbReference type="PANTHER" id="PTHR33823:SF4">
    <property type="entry name" value="GENERAL STRESS PROTEIN 16O"/>
    <property type="match status" value="1"/>
</dbReference>
<evidence type="ECO:0000256" key="2">
    <source>
        <dbReference type="ARBA" id="ARBA00022771"/>
    </source>
</evidence>
<dbReference type="Pfam" id="PF01258">
    <property type="entry name" value="zf-dskA_traR"/>
    <property type="match status" value="1"/>
</dbReference>
<dbReference type="GO" id="GO:0008270">
    <property type="term" value="F:zinc ion binding"/>
    <property type="evidence" value="ECO:0007669"/>
    <property type="project" value="UniProtKB-KW"/>
</dbReference>
<dbReference type="InterPro" id="IPR000962">
    <property type="entry name" value="Znf_DskA_TraR"/>
</dbReference>
<dbReference type="EMBL" id="JAMBOL010000004">
    <property type="protein sequence ID" value="MCM3713895.1"/>
    <property type="molecule type" value="Genomic_DNA"/>
</dbReference>
<feature type="compositionally biased region" description="Basic and acidic residues" evidence="5">
    <location>
        <begin position="19"/>
        <end position="32"/>
    </location>
</feature>
<dbReference type="SUPFAM" id="SSF57716">
    <property type="entry name" value="Glucocorticoid receptor-like (DNA-binding domain)"/>
    <property type="match status" value="1"/>
</dbReference>
<protein>
    <submittedName>
        <fullName evidence="7">TraR/DksA C4-type zinc finger protein</fullName>
    </submittedName>
</protein>
<organism evidence="7 8">
    <name type="scientific">Halalkalibacter oceani</name>
    <dbReference type="NCBI Taxonomy" id="1653776"/>
    <lineage>
        <taxon>Bacteria</taxon>
        <taxon>Bacillati</taxon>
        <taxon>Bacillota</taxon>
        <taxon>Bacilli</taxon>
        <taxon>Bacillales</taxon>
        <taxon>Bacillaceae</taxon>
        <taxon>Halalkalibacter</taxon>
    </lineage>
</organism>
<evidence type="ECO:0000256" key="4">
    <source>
        <dbReference type="PROSITE-ProRule" id="PRU00510"/>
    </source>
</evidence>
<feature type="zinc finger region" description="dksA C4-type" evidence="4">
    <location>
        <begin position="86"/>
        <end position="110"/>
    </location>
</feature>
<accession>A0A9X2DPS4</accession>
<dbReference type="PROSITE" id="PS51128">
    <property type="entry name" value="ZF_DKSA_2"/>
    <property type="match status" value="1"/>
</dbReference>
<sequence length="158" mass="18139">MKLSSQQIEQLRSELLEMKADLEKKQQQHARADNQQASGIDNHPADRASEYEEEVMQQTFQLADQQRLEEVRASLKQIEDGSYGICIDTGEPIPFERLAATPYAKRTIEAQREFDERAQAMTNEQAHEETMRSLTDAETAAQRNSNTTARLRKEHDAF</sequence>
<evidence type="ECO:0000313" key="8">
    <source>
        <dbReference type="Proteomes" id="UP001139179"/>
    </source>
</evidence>
<evidence type="ECO:0000259" key="6">
    <source>
        <dbReference type="Pfam" id="PF01258"/>
    </source>
</evidence>
<evidence type="ECO:0000256" key="1">
    <source>
        <dbReference type="ARBA" id="ARBA00022723"/>
    </source>
</evidence>
<evidence type="ECO:0000256" key="5">
    <source>
        <dbReference type="SAM" id="MobiDB-lite"/>
    </source>
</evidence>
<keyword evidence="3" id="KW-0862">Zinc</keyword>
<comment type="caution">
    <text evidence="7">The sequence shown here is derived from an EMBL/GenBank/DDBJ whole genome shotgun (WGS) entry which is preliminary data.</text>
</comment>
<proteinExistence type="predicted"/>
<feature type="domain" description="Zinc finger DksA/TraR C4-type" evidence="6">
    <location>
        <begin position="81"/>
        <end position="114"/>
    </location>
</feature>
<name>A0A9X2DPS4_9BACI</name>
<dbReference type="PANTHER" id="PTHR33823">
    <property type="entry name" value="RNA POLYMERASE-BINDING TRANSCRIPTION FACTOR DKSA-RELATED"/>
    <property type="match status" value="1"/>
</dbReference>
<keyword evidence="2" id="KW-0863">Zinc-finger</keyword>
<evidence type="ECO:0000313" key="7">
    <source>
        <dbReference type="EMBL" id="MCM3713895.1"/>
    </source>
</evidence>
<feature type="region of interest" description="Disordered" evidence="5">
    <location>
        <begin position="19"/>
        <end position="57"/>
    </location>
</feature>
<keyword evidence="1" id="KW-0479">Metal-binding</keyword>
<dbReference type="AlphaFoldDB" id="A0A9X2DPS4"/>
<dbReference type="InterPro" id="IPR037187">
    <property type="entry name" value="DnaK_N"/>
</dbReference>
<reference evidence="7" key="1">
    <citation type="submission" date="2022-05" db="EMBL/GenBank/DDBJ databases">
        <title>Comparative Genomics of Spacecraft Associated Microbes.</title>
        <authorList>
            <person name="Tran M.T."/>
            <person name="Wright A."/>
            <person name="Seuylemezian A."/>
            <person name="Eisen J."/>
            <person name="Coil D."/>
        </authorList>
    </citation>
    <scope>NUCLEOTIDE SEQUENCE</scope>
    <source>
        <strain evidence="7">214.1.1</strain>
    </source>
</reference>